<gene>
    <name evidence="3" type="ORF">ULMS_27270</name>
</gene>
<dbReference type="AlphaFoldDB" id="A0A5J4G2W4"/>
<dbReference type="EMBL" id="BKCF01000006">
    <property type="protein sequence ID" value="GEQ87219.1"/>
    <property type="molecule type" value="Genomic_DNA"/>
</dbReference>
<proteinExistence type="predicted"/>
<evidence type="ECO:0000256" key="1">
    <source>
        <dbReference type="SAM" id="SignalP"/>
    </source>
</evidence>
<dbReference type="RefSeq" id="WP_151895135.1">
    <property type="nucleotide sequence ID" value="NZ_BKCF01000006.1"/>
</dbReference>
<feature type="chain" id="PRO_5023886667" description="Calcineurin-like phosphoesterase domain-containing protein" evidence="1">
    <location>
        <begin position="23"/>
        <end position="1225"/>
    </location>
</feature>
<dbReference type="Gene3D" id="3.60.21.10">
    <property type="match status" value="1"/>
</dbReference>
<comment type="caution">
    <text evidence="3">The sequence shown here is derived from an EMBL/GenBank/DDBJ whole genome shotgun (WGS) entry which is preliminary data.</text>
</comment>
<keyword evidence="4" id="KW-1185">Reference proteome</keyword>
<dbReference type="GO" id="GO:0016787">
    <property type="term" value="F:hydrolase activity"/>
    <property type="evidence" value="ECO:0007669"/>
    <property type="project" value="InterPro"/>
</dbReference>
<dbReference type="OrthoDB" id="333971at2"/>
<dbReference type="InterPro" id="IPR029052">
    <property type="entry name" value="Metallo-depent_PP-like"/>
</dbReference>
<reference evidence="3 4" key="1">
    <citation type="submission" date="2019-08" db="EMBL/GenBank/DDBJ databases">
        <title>Ulvibacter marinistellae sp. nov., isolated from a starfish, Patiria pectinifera.</title>
        <authorList>
            <person name="Kawano K."/>
            <person name="Ushijima N."/>
            <person name="Kihara M."/>
            <person name="Itoh H."/>
        </authorList>
    </citation>
    <scope>NUCLEOTIDE SEQUENCE [LARGE SCALE GENOMIC DNA]</scope>
    <source>
        <strain evidence="3 4">KK4</strain>
    </source>
</reference>
<keyword evidence="1" id="KW-0732">Signal</keyword>
<dbReference type="SUPFAM" id="SSF56300">
    <property type="entry name" value="Metallo-dependent phosphatases"/>
    <property type="match status" value="1"/>
</dbReference>
<evidence type="ECO:0000259" key="2">
    <source>
        <dbReference type="Pfam" id="PF00149"/>
    </source>
</evidence>
<organism evidence="3 4">
    <name type="scientific">Patiriisocius marinistellae</name>
    <dbReference type="NCBI Taxonomy" id="2494560"/>
    <lineage>
        <taxon>Bacteria</taxon>
        <taxon>Pseudomonadati</taxon>
        <taxon>Bacteroidota</taxon>
        <taxon>Flavobacteriia</taxon>
        <taxon>Flavobacteriales</taxon>
        <taxon>Flavobacteriaceae</taxon>
        <taxon>Patiriisocius</taxon>
    </lineage>
</organism>
<name>A0A5J4G2W4_9FLAO</name>
<feature type="signal peptide" evidence="1">
    <location>
        <begin position="1"/>
        <end position="22"/>
    </location>
</feature>
<accession>A0A5J4G2W4</accession>
<dbReference type="Proteomes" id="UP000326994">
    <property type="component" value="Unassembled WGS sequence"/>
</dbReference>
<dbReference type="Pfam" id="PF00149">
    <property type="entry name" value="Metallophos"/>
    <property type="match status" value="1"/>
</dbReference>
<feature type="domain" description="Calcineurin-like phosphoesterase" evidence="2">
    <location>
        <begin position="72"/>
        <end position="234"/>
    </location>
</feature>
<sequence>MNIKLLIPTLIFLLCINCTVHKMVIADEINNPIERNPTKTAQVFYIVGNASTTKAKAVPVLDAMQSHIAKTNPTNPQIIFTGDNINGSKKDTIYVKKQLDRHLDFINKVDGTSYMIPGNYDWDFNKTRGLEFVEEYLNKNANQEDILVPKNGAPLKSIEVNDAVQMIIVDSQWYILNWYLNPEMNDKSEIKSREKLLSEIKGELKKNANKTILFVMHHPMFTNGLHGGRFSFRDHIFPLGGDIPLPGIATLITQIRSQGGIAIQDRFNAKYRELMEELQIMLDNPALRTVLISGHEENLQYIEQGNIKQVISGAGSDVKPVNVSDNGLFSYGQQGFSTLEISEENSVFVSFFGNDMNGNYELLFKKEILPKIVAPNLDSLPERFPKSFKASVYKPEETEKTDYFESFWGNHYRAVYGTEVTANTAILDTLYGGLEVMRKGGGHQTKSLRLKTKDGKEYNMRALKKSAVQFLETTTFQGIDGEVYFDNTIPANLISDFYTAAHPYGAFAIPTLAKAAQVYYTTPELFYVPQQKALGKFNEEFGDALYMIVERPTDDYLNKKNFGYPDDVESTDDLLEKLRRDESYTVNEPAYIKARIFDMLIGDWDRHSDQWRWAEIEVGNDKKEFLPIPRDRDQVFANFDGEFLDALRAMMGTVNQFGVYGEDIGDIKWFNEAGSKLDRALIKRSGKEVWIAQAKFLQNAINENIIDDAFSALPEETQGKTTQEIKEKLLLRKANLVNIVERYYTQFSKFQMLTGTDKDDLFEIERKSDGVTNISAYRIKDGEKGDVLFERSFSSETTEEIWLYGLDDKDVFKVSGDGNNLIKMHAIGGQNNDTFDVQNGKKIYIYDHRAKKNTIEKRGGANVRLTKFYEANIYDYKRYPTESGGVGLAANYNPDDGTLITAEYSKEKNNFLLNPYSSKFYLKAEYASLTQGIDVSAAKYFASIFSDFNLVIDGRFTSKNYTENFFGFGNETNNFDELLSIDFNRVNLSRYKAGAGVERTSQYGSYFQIKFDFDAVEFVENGNNFIKQSNTTVLGERSYYAIPSMTYVYSNFDNTSFTSKGMEFRLKGGGIDDLNDDILTGFIDSHVSFYNSLLSNNKLILNTQVRSRYTFGDRPQFFQNAQLGADNGLRGYRNQRFTGDGSLAGRADLIYNFEKIKTFLFPLTLSAYVGYDIGKVWVDNQSSNEWHDDYGGGFVLKWTEAIQAKAQYFQSKESGRFEFGFALRY</sequence>
<evidence type="ECO:0000313" key="3">
    <source>
        <dbReference type="EMBL" id="GEQ87219.1"/>
    </source>
</evidence>
<protein>
    <recommendedName>
        <fullName evidence="2">Calcineurin-like phosphoesterase domain-containing protein</fullName>
    </recommendedName>
</protein>
<evidence type="ECO:0000313" key="4">
    <source>
        <dbReference type="Proteomes" id="UP000326994"/>
    </source>
</evidence>
<dbReference type="InterPro" id="IPR004843">
    <property type="entry name" value="Calcineurin-like_PHP"/>
</dbReference>